<dbReference type="Proteomes" id="UP000593578">
    <property type="component" value="Unassembled WGS sequence"/>
</dbReference>
<proteinExistence type="predicted"/>
<sequence>MSLEITINGYLRMQRILMSWRWMLWMKAKNNTLTSPYFYPEMKEITLTI</sequence>
<gene>
    <name evidence="1" type="ORF">Gorai_020415</name>
</gene>
<accession>A0A7J8NM99</accession>
<evidence type="ECO:0000313" key="1">
    <source>
        <dbReference type="EMBL" id="MBA0578115.1"/>
    </source>
</evidence>
<reference evidence="1 2" key="1">
    <citation type="journal article" date="2019" name="Genome Biol. Evol.">
        <title>Insights into the evolution of the New World diploid cottons (Gossypium, subgenus Houzingenia) based on genome sequencing.</title>
        <authorList>
            <person name="Grover C.E."/>
            <person name="Arick M.A. 2nd"/>
            <person name="Thrash A."/>
            <person name="Conover J.L."/>
            <person name="Sanders W.S."/>
            <person name="Peterson D.G."/>
            <person name="Frelichowski J.E."/>
            <person name="Scheffler J.A."/>
            <person name="Scheffler B.E."/>
            <person name="Wendel J.F."/>
        </authorList>
    </citation>
    <scope>NUCLEOTIDE SEQUENCE [LARGE SCALE GENOMIC DNA]</scope>
    <source>
        <strain evidence="1">8</strain>
        <tissue evidence="1">Leaf</tissue>
    </source>
</reference>
<feature type="non-terminal residue" evidence="1">
    <location>
        <position position="49"/>
    </location>
</feature>
<organism evidence="1 2">
    <name type="scientific">Gossypium raimondii</name>
    <name type="common">Peruvian cotton</name>
    <name type="synonym">Gossypium klotzschianum subsp. raimondii</name>
    <dbReference type="NCBI Taxonomy" id="29730"/>
    <lineage>
        <taxon>Eukaryota</taxon>
        <taxon>Viridiplantae</taxon>
        <taxon>Streptophyta</taxon>
        <taxon>Embryophyta</taxon>
        <taxon>Tracheophyta</taxon>
        <taxon>Spermatophyta</taxon>
        <taxon>Magnoliopsida</taxon>
        <taxon>eudicotyledons</taxon>
        <taxon>Gunneridae</taxon>
        <taxon>Pentapetalae</taxon>
        <taxon>rosids</taxon>
        <taxon>malvids</taxon>
        <taxon>Malvales</taxon>
        <taxon>Malvaceae</taxon>
        <taxon>Malvoideae</taxon>
        <taxon>Gossypium</taxon>
    </lineage>
</organism>
<name>A0A7J8NM99_GOSRA</name>
<protein>
    <submittedName>
        <fullName evidence="1">Uncharacterized protein</fullName>
    </submittedName>
</protein>
<evidence type="ECO:0000313" key="2">
    <source>
        <dbReference type="Proteomes" id="UP000593578"/>
    </source>
</evidence>
<comment type="caution">
    <text evidence="1">The sequence shown here is derived from an EMBL/GenBank/DDBJ whole genome shotgun (WGS) entry which is preliminary data.</text>
</comment>
<dbReference type="EMBL" id="JABEZZ010000001">
    <property type="protein sequence ID" value="MBA0578115.1"/>
    <property type="molecule type" value="Genomic_DNA"/>
</dbReference>
<dbReference type="AlphaFoldDB" id="A0A7J8NM99"/>